<keyword evidence="2" id="KW-1185">Reference proteome</keyword>
<sequence>MQVLGLLLANDNGTSAKYIRKHQLIKVLLMAVKDFKPQSGDAAYTMGIVDLLLECVELSYRPEAGSIRLREDIHNAHGYQFLVQFALTLCSLHKNQAQQSLTKLVSEEDGLDPSHRLEQDTFPCDLSPQLSRLLDVLVNLSQTGSSEDFVGKSMKSSHGKGTGHSRSRTPSADKFADDVLEISSPKVKDLEAIQMLQDIFLKADNLEVQAEVLNRMFKIFSSHLENYKLCQQLRTVPLFILNMGGFPAALQEVILKILEYAVTVVNCIPEQELLSLCCLLQQPISTSLKHTVLSFFVKLLSFDQQYKKVLREVGVLGALLDDLKQNKLFSGDEQLSKIFHSPEIKPDTDDSQRTVDNEDSILSPKLMASGSTKFPMFDHEGTITVAWDCLFYLLKRAETNQQSFRSSNGVNTILPFLISESHRSGVLRLLSCLIIEDSLQAHPEEIGSLIEILKSGMVSTSLGSQYKLDNDAKCDTFGALWRILGANSSAQRIFGEATGFSLLLTTLHSFQNEGETEETEPSLFTHMKIFGFLMRAMTAAVCNNAVNRIRLHTILSSHTFYDLLSESGLLCVDCEKQVIILLLELALEIVLPPTSNLQVESITSETSEDEPGFLSAASFGLPKLDGERAYNASAVVVLIRSLLIFTPKVQLELLRFIEKLANAGPFNQENLTSVGCVGLLLETMNPFLESSSPILNHALRIVEVLGAYRLSSSELRLLVRYILQLKVKRSGHLFVNMMDKLIQMEDVRQGDISLAPFIEMDMSKAGHASIQVSLGERTWPPVSGYSFVCWFQFRNFFRSHSKETEKASKGAYGKKSGQVLRIFSVGTVDDANTLYAELYLHDNGVLTIATSNSSSLSFPGIEMGEGKWHHLAVVHSKPNALAGLFQASVASIYLDGKLRHTGKLGYSPSPFGKSLQVTLGTPVIRGKVSDLSWQLRCCYLFEEVLTPGSICFMYILGQGYRGLFQDTDLLRFVPNRACGGEVMAILDSLEVELTAPSSSQRADSSMKQVSSRLESSGIVWDMERLRNLSLQLSGRKLIFAFDGTSSDAFRASGTLSLLNLVDPTSAAASPIGGIPRYGRLSGDVYVCNQCTIGDTIQTVGGMPVVLALVEAAETRDMLHMALELLALSLQQSHQNVKDMQALRGYHLLALFLHRRMSLFDMQSLDIFFRIAACEASFPEPQKSNIKRTTSYVSGMSPEASLDDLSLPKFGDDVSSGGSHGDLDDFSAQKDSFSHLSELDLAGETSEFIVLSNADMVEHVLLDWTIWVGASISVQITLLGFLERMVSMHWFRSHNLTILRRINLVQHLLVTLQRGDVEIPVLEKLVVLLGVILEDGFLASELELVVRFIIMTFDPPELTPNRQIVRETMGKHVIVRNMLLEMLIDLQVTINAEELLEQWHKVVSSRLVTYFLDEAVHPTSMRWITTLLGVCLTSSTTFALKFRASGGFQGLNHVLPSFYDSPEIYYIIFCLVFGKPVYPRVPEVRMLDFHALMPSDGNYGELKFVDLLDTVIEMAKATFDSFIMKSMLAHQNNNLSHLNGTLVADLVEATSDMGGDLQGEALMHKTYAARLMSGEAAAPAVATSILRFMVDLAKTCAPFSAVCRRHEFLESCVDLYFSCARSNCALKMAKDLTTAATDEKNMNDDDNENSKDTFSCLPQNQEQSASVASFPQEHRSTSSGSTDVQNSSDNGEVKADGSPSEELNAKFLNGEANQVFQNAHVKGKLSALRSNGIADSHQLTDSPSSVSMINMGSPALSERSTHKAASTPTASPMAPFSSWAGSSLSYTDGRHLTASPSMSSTISAMDLDSSPDLKASIQGSPAVNTFFPISSKLLLDIDDLGIFPIRQVSTEPAWQLCAVEGPYRMRKKLENSKFKIDTIQNVLTSSRGFDDVTAAKKEDGDMLMTSGSDTMSGLNLLTYETEQRELDAADFTSFRDDDIFKGGSTSPPIGWTDDKSSINEQSLHSATEFGAKSSSFSYHMSESVQGKYEFNSPKQPTSVKGTDTRTSEDKSEKELLDNGEYLIRPYLEPSEKIRHKYNCERVAGLDKHDGIFLIGELCLYIIENFYIDDSNCICEKSDQDELSVIDQALGVKKDIMGSIDSQQKSPSPWGATANILLGGRAWAYNGGAWGKEKLCSSSNLPHPWHMWKLDSVHELLKREYQLRPVAIEIFSMDGCNELLVFHKKEREEVFKILIAMNLPRNSMLDTTISASSKQDSGEGSRLFKVMAKSFSKRWQSGEISNFQYLMHLNTLAGRGYSDLTQYPVFPWVLADYDSDTLDLTNPQTFRKLDKPMGCQTEGGEDEFRKRYDSWDDPDVPKFHYGSHYSSAGIVLFYLLRLPPFSTENQKLQGGQFDHADRLFNSVRDTWASAAGKSNTSDVKELIPEFYYLPEFLENQFKLDLGEKQSGEKVGDVVLPPWAKGSTREFIRKHREALESDFVSENLHHWIDLIFGYKQRGKAAEDAVNVFYHYTYEGNVDIDAVSDPTMKASILAQINHFGQTPKQLFQKAHPQRRTDRKVPPHPLRYSAYLTHQEIRKTASSVSQIVSYNDKILIAAANSLLKPVTYNEYISWGFPDRSLRILTYDQDRLQSTHENLHGGSQIQCTGVSHDGNIVTTGGDDGVVAVWRFAKDGIRRLLRMEKALCAHTAKITCVYVSQPYSLIVSGSDDCSVILWDLTSLVFVKQLPKFPASVSALHVNNLTGEILTGAGVLFAVWSINGDCLAVVNTSQLPSDLILSVASTTHSDWQDTNWYVTGHQSGAVKVWKMVHCTSDEAADSKSKSPTTTFGGPGLNGQTLEYRLLLQKVLKSHKHPVTALCLTPDLKQLLSGDASGRLFSWSLKDDSFKGS</sequence>
<name>A0ACD5X7G5_AVESA</name>
<proteinExistence type="predicted"/>
<dbReference type="EnsemblPlants" id="AVESA.00010b.r2.4DG0750310.1">
    <property type="protein sequence ID" value="AVESA.00010b.r2.4DG0750310.1.CDS"/>
    <property type="gene ID" value="AVESA.00010b.r2.4DG0750310"/>
</dbReference>
<organism evidence="1 2">
    <name type="scientific">Avena sativa</name>
    <name type="common">Oat</name>
    <dbReference type="NCBI Taxonomy" id="4498"/>
    <lineage>
        <taxon>Eukaryota</taxon>
        <taxon>Viridiplantae</taxon>
        <taxon>Streptophyta</taxon>
        <taxon>Embryophyta</taxon>
        <taxon>Tracheophyta</taxon>
        <taxon>Spermatophyta</taxon>
        <taxon>Magnoliopsida</taxon>
        <taxon>Liliopsida</taxon>
        <taxon>Poales</taxon>
        <taxon>Poaceae</taxon>
        <taxon>BOP clade</taxon>
        <taxon>Pooideae</taxon>
        <taxon>Poodae</taxon>
        <taxon>Poeae</taxon>
        <taxon>Poeae Chloroplast Group 1 (Aveneae type)</taxon>
        <taxon>Aveninae</taxon>
        <taxon>Avena</taxon>
    </lineage>
</organism>
<evidence type="ECO:0000313" key="2">
    <source>
        <dbReference type="Proteomes" id="UP001732700"/>
    </source>
</evidence>
<dbReference type="Proteomes" id="UP001732700">
    <property type="component" value="Chromosome 4D"/>
</dbReference>
<evidence type="ECO:0000313" key="1">
    <source>
        <dbReference type="EnsemblPlants" id="AVESA.00010b.r2.4DG0750310.1.CDS"/>
    </source>
</evidence>
<accession>A0ACD5X7G5</accession>
<reference evidence="1" key="1">
    <citation type="submission" date="2021-05" db="EMBL/GenBank/DDBJ databases">
        <authorList>
            <person name="Scholz U."/>
            <person name="Mascher M."/>
            <person name="Fiebig A."/>
        </authorList>
    </citation>
    <scope>NUCLEOTIDE SEQUENCE [LARGE SCALE GENOMIC DNA]</scope>
</reference>
<protein>
    <submittedName>
        <fullName evidence="1">Uncharacterized protein</fullName>
    </submittedName>
</protein>
<reference evidence="1" key="2">
    <citation type="submission" date="2025-09" db="UniProtKB">
        <authorList>
            <consortium name="EnsemblPlants"/>
        </authorList>
    </citation>
    <scope>IDENTIFICATION</scope>
</reference>